<dbReference type="PANTHER" id="PTHR14593:SF5">
    <property type="entry name" value="WD REPEAT-CONTAINING PROTEIN 11"/>
    <property type="match status" value="1"/>
</dbReference>
<dbReference type="InterPro" id="IPR057854">
    <property type="entry name" value="TPR_WDR11"/>
</dbReference>
<feature type="domain" description="WDR11 TPR" evidence="4">
    <location>
        <begin position="945"/>
        <end position="1131"/>
    </location>
</feature>
<gene>
    <name evidence="5" type="ORF">APZ42_018832</name>
</gene>
<evidence type="ECO:0000313" key="6">
    <source>
        <dbReference type="Proteomes" id="UP000076858"/>
    </source>
</evidence>
<dbReference type="PANTHER" id="PTHR14593">
    <property type="entry name" value="WD REPEAT-CONTAINING PROTEIN 11"/>
    <property type="match status" value="1"/>
</dbReference>
<dbReference type="Pfam" id="PF23751">
    <property type="entry name" value="Beta-prop_WDR11_1st"/>
    <property type="match status" value="1"/>
</dbReference>
<dbReference type="GO" id="GO:0005737">
    <property type="term" value="C:cytoplasm"/>
    <property type="evidence" value="ECO:0007669"/>
    <property type="project" value="TreeGrafter"/>
</dbReference>
<evidence type="ECO:0000259" key="3">
    <source>
        <dbReference type="Pfam" id="PF23752"/>
    </source>
</evidence>
<dbReference type="InterPro" id="IPR039694">
    <property type="entry name" value="WDR11"/>
</dbReference>
<protein>
    <submittedName>
        <fullName evidence="5">Uncharacterized protein</fullName>
    </submittedName>
</protein>
<dbReference type="AlphaFoldDB" id="A0A0P5VUS9"/>
<accession>A0A0P5VUS9</accession>
<sequence>MEETSQRDANYPRILPRSLTAACCIKNKGALDWSSTSLLAYGSNHTVVVVDTVLLQVVQTLDKHKTAVVKVKWPGKIMSVATMSGASIQKPTYHPLLLASADTSGLVIVWDVITGVALHILSDGNRPIQDIMWAQHFDYSEKYLMAIHPPYSFVVWDVTTGTKLWKKTYAEQILAMDFDPFDSTRLAFLCPDCILFVEDFSLYKAPSTNGRKFYISSPKAATTPGTPSVSFPTSSSDRSRDRLRKLMRDIIVGESAPRPEEQGMTSLNECLQLSFHRCLRHIICLVYAREILLVDLRIHHTVAVLLSTDRSYSPLQQLILCRQRDVLICVHESGSLSGRIRKGIMQSTEAATPSHSPWNTPELDVELHYEQRSQTDSIRLTKNNKILGAALHPLLESRTVLLLSDGRLYFYDLSSNVMKQQGCLAEIMPPLWTNCDSKPSLKFCLSGLLTSLSGYAPSSNQFVMKMCPPFTVKNWQYYQPLVAIGCANGTIQVCDVSSGLIKKEIAVHNYAVKGIEWIQMDEFLSYAQSSPAAIGGWVRNEILLTNVQTGRVVSIRADRGEESPIELVRVSPLKQYFMVVFKEAPPELWDLRHLTLIRTLPKRFPTITSLEWLPSHLQRHVKKSLAEDSDSSKASCHPRLLAKSFWCFLIFLSIGVTLLTGMSVKEFFVFADPDGNLYHLTVDGSVVKDGARLSPPNTLNGIVSMTWKSEWMALGDAEGGVAIWEWRTRHFRPLPHSKSPIRKLRFAPGKNNMKLLVLHMEGLDIWDVKESERLGQWRNSPFRDYLSILDAEWSASDRPLLACSDGSVRVFDISLNQCSSSLAEDAQERISFPLLMPRSAFQAVKSGLQLNLSASTECTNSHKDLILNYISDHIPSNEAGIPERCFRAALQCGDQPQAELWTVASYYLRFHAGKECIPLDTVYDLLCDSSTYRQMAAERAALYQSKPRAYEHTRQLTRDHLLLNDKDKAIALLLNTEPEHGHFYSNHLLACLAAILQPAGCHGNAHSTLKLVATHLIASGHIWQGVEILILNGQVPDACRYLQANHLWEDSARVAKLLLMDKEKGGGTLVEVSEAAEIWRRWASHLSNCRQKFGATLILIAVGAWHRAAELLVHQHMHDAAALLLRAAHQNGLYQASDATQLEFMHGVFCQYARLLYESGWQSEAKEWAGYGGPNGQQFIDEWKILDVDTVSSS</sequence>
<comment type="caution">
    <text evidence="5">The sequence shown here is derived from an EMBL/GenBank/DDBJ whole genome shotgun (WGS) entry which is preliminary data.</text>
</comment>
<evidence type="ECO:0000259" key="4">
    <source>
        <dbReference type="Pfam" id="PF23753"/>
    </source>
</evidence>
<dbReference type="SUPFAM" id="SSF50978">
    <property type="entry name" value="WD40 repeat-like"/>
    <property type="match status" value="2"/>
</dbReference>
<dbReference type="Proteomes" id="UP000076858">
    <property type="component" value="Unassembled WGS sequence"/>
</dbReference>
<dbReference type="InterPro" id="IPR036322">
    <property type="entry name" value="WD40_repeat_dom_sf"/>
</dbReference>
<dbReference type="OrthoDB" id="1291858at2759"/>
<feature type="domain" description="WDR11 first beta-propeller" evidence="2">
    <location>
        <begin position="26"/>
        <end position="189"/>
    </location>
</feature>
<dbReference type="InterPro" id="IPR015943">
    <property type="entry name" value="WD40/YVTN_repeat-like_dom_sf"/>
</dbReference>
<dbReference type="Pfam" id="PF23752">
    <property type="entry name" value="Beta-prop_WDR11_2nd"/>
    <property type="match status" value="1"/>
</dbReference>
<evidence type="ECO:0000256" key="1">
    <source>
        <dbReference type="SAM" id="MobiDB-lite"/>
    </source>
</evidence>
<feature type="region of interest" description="Disordered" evidence="1">
    <location>
        <begin position="218"/>
        <end position="238"/>
    </location>
</feature>
<proteinExistence type="predicted"/>
<feature type="compositionally biased region" description="Low complexity" evidence="1">
    <location>
        <begin position="222"/>
        <end position="236"/>
    </location>
</feature>
<reference evidence="5 6" key="1">
    <citation type="submission" date="2016-03" db="EMBL/GenBank/DDBJ databases">
        <title>EvidentialGene: Evidence-directed Construction of Genes on Genomes.</title>
        <authorList>
            <person name="Gilbert D.G."/>
            <person name="Choi J.-H."/>
            <person name="Mockaitis K."/>
            <person name="Colbourne J."/>
            <person name="Pfrender M."/>
        </authorList>
    </citation>
    <scope>NUCLEOTIDE SEQUENCE [LARGE SCALE GENOMIC DNA]</scope>
    <source>
        <strain evidence="5 6">Xinb3</strain>
        <tissue evidence="5">Complete organism</tissue>
    </source>
</reference>
<dbReference type="STRING" id="35525.A0A0P5VUS9"/>
<dbReference type="InterPro" id="IPR057852">
    <property type="entry name" value="Beta-prop_WDR11_1st"/>
</dbReference>
<dbReference type="InterPro" id="IPR057853">
    <property type="entry name" value="Beta-prop_WDR11_2nd"/>
</dbReference>
<name>A0A0P5VUS9_9CRUS</name>
<keyword evidence="6" id="KW-1185">Reference proteome</keyword>
<evidence type="ECO:0000313" key="5">
    <source>
        <dbReference type="EMBL" id="KZS15657.1"/>
    </source>
</evidence>
<organism evidence="5 6">
    <name type="scientific">Daphnia magna</name>
    <dbReference type="NCBI Taxonomy" id="35525"/>
    <lineage>
        <taxon>Eukaryota</taxon>
        <taxon>Metazoa</taxon>
        <taxon>Ecdysozoa</taxon>
        <taxon>Arthropoda</taxon>
        <taxon>Crustacea</taxon>
        <taxon>Branchiopoda</taxon>
        <taxon>Diplostraca</taxon>
        <taxon>Cladocera</taxon>
        <taxon>Anomopoda</taxon>
        <taxon>Daphniidae</taxon>
        <taxon>Daphnia</taxon>
    </lineage>
</organism>
<dbReference type="Gene3D" id="2.130.10.10">
    <property type="entry name" value="YVTN repeat-like/Quinoprotein amine dehydrogenase"/>
    <property type="match status" value="3"/>
</dbReference>
<feature type="domain" description="WDR11 second beta-propeller" evidence="3">
    <location>
        <begin position="480"/>
        <end position="822"/>
    </location>
</feature>
<dbReference type="Pfam" id="PF23753">
    <property type="entry name" value="TPR_WDR11"/>
    <property type="match status" value="1"/>
</dbReference>
<evidence type="ECO:0000259" key="2">
    <source>
        <dbReference type="Pfam" id="PF23751"/>
    </source>
</evidence>
<dbReference type="EMBL" id="LRGB01000868">
    <property type="protein sequence ID" value="KZS15657.1"/>
    <property type="molecule type" value="Genomic_DNA"/>
</dbReference>